<accession>A0ABS7XNF9</accession>
<sequence length="161" mass="18880">MKNSLLLVLFLVSIQLSFGQLKKKYSIFLNFDASKNEMIVSEKKMSDSIWVRTYKFSKDTSKESCKFALQINQEGELIKRGEANKLIKAEETVTLYHYSYRNRVEELDKMPNKNVINYNDFINSEFKSFNKVLKNAEHIYVIDKSFTSKNTGKIKAYQIVF</sequence>
<protein>
    <submittedName>
        <fullName evidence="1">Uncharacterized protein</fullName>
    </submittedName>
</protein>
<keyword evidence="2" id="KW-1185">Reference proteome</keyword>
<reference evidence="2" key="1">
    <citation type="submission" date="2023-07" db="EMBL/GenBank/DDBJ databases">
        <authorList>
            <person name="Yue Y."/>
        </authorList>
    </citation>
    <scope>NUCLEOTIDE SEQUENCE [LARGE SCALE GENOMIC DNA]</scope>
    <source>
        <strain evidence="2">D23</strain>
    </source>
</reference>
<name>A0ABS7XNF9_9FLAO</name>
<dbReference type="RefSeq" id="WP_224525595.1">
    <property type="nucleotide sequence ID" value="NZ_JAIUJR010000001.1"/>
</dbReference>
<comment type="caution">
    <text evidence="1">The sequence shown here is derived from an EMBL/GenBank/DDBJ whole genome shotgun (WGS) entry which is preliminary data.</text>
</comment>
<organism evidence="1 2">
    <name type="scientific">Winogradskyella alexanderae</name>
    <dbReference type="NCBI Taxonomy" id="2877123"/>
    <lineage>
        <taxon>Bacteria</taxon>
        <taxon>Pseudomonadati</taxon>
        <taxon>Bacteroidota</taxon>
        <taxon>Flavobacteriia</taxon>
        <taxon>Flavobacteriales</taxon>
        <taxon>Flavobacteriaceae</taxon>
        <taxon>Winogradskyella</taxon>
    </lineage>
</organism>
<proteinExistence type="predicted"/>
<dbReference type="Proteomes" id="UP001198901">
    <property type="component" value="Unassembled WGS sequence"/>
</dbReference>
<evidence type="ECO:0000313" key="1">
    <source>
        <dbReference type="EMBL" id="MCA0131539.1"/>
    </source>
</evidence>
<evidence type="ECO:0000313" key="2">
    <source>
        <dbReference type="Proteomes" id="UP001198901"/>
    </source>
</evidence>
<dbReference type="EMBL" id="JAIUJR010000001">
    <property type="protein sequence ID" value="MCA0131539.1"/>
    <property type="molecule type" value="Genomic_DNA"/>
</dbReference>
<gene>
    <name evidence="1" type="ORF">LBU54_03010</name>
</gene>